<dbReference type="OrthoDB" id="3611744at2"/>
<dbReference type="STRING" id="1121448.DGI_3323"/>
<dbReference type="HOGENOM" id="CLU_079350_0_0_7"/>
<name>T2GG96_MEGG1</name>
<protein>
    <submittedName>
        <fullName evidence="1">Putative WbqC-like family protein</fullName>
    </submittedName>
</protein>
<dbReference type="KEGG" id="dgg:DGI_3323"/>
<sequence length="249" mass="27675">MQPYFFPYAGYFRLLAGVDCFVLLDCVQFNRRGRVHRTEVPAPAGGTQWLTLPLARQPRETCIRDLAFAADARSAFDARLHRHPWLAAGSGPASDRVRAFLGSPLLRVMDFIEAGVHLVADLLDLRPEIILASTLELPPDVRGQDRIIAIVKALQGTEYLNAPGGRSLYDSQAFEQAGLQLEFLPPYGGDFPLLLPALMSVDPREIQADIRRTMRAPMDIDLYEHNSSLNNVHCTPGRRAGCDDSARNH</sequence>
<reference evidence="2" key="2">
    <citation type="submission" date="2013-07" db="EMBL/GenBank/DDBJ databases">
        <authorList>
            <person name="Morais-Silva F.O."/>
            <person name="Rezende A.M."/>
            <person name="Pimentel C."/>
            <person name="Resende D.M."/>
            <person name="Santos C.I."/>
            <person name="Clemente C."/>
            <person name="de Oliveira L.M."/>
            <person name="da Silva S.M."/>
            <person name="Costa D.A."/>
            <person name="Varela-Raposo A."/>
            <person name="Horacio E.C.A."/>
            <person name="Matos M."/>
            <person name="Flores O."/>
            <person name="Ruiz J.C."/>
            <person name="Rodrigues-Pousada C."/>
        </authorList>
    </citation>
    <scope>NUCLEOTIDE SEQUENCE [LARGE SCALE GENOMIC DNA]</scope>
    <source>
        <strain evidence="2">ATCC 19364 / DSM 1382 / NCIMB 9332 / VKM B-1759</strain>
    </source>
</reference>
<dbReference type="RefSeq" id="WP_021762127.1">
    <property type="nucleotide sequence ID" value="NC_022444.1"/>
</dbReference>
<dbReference type="eggNOG" id="COG4122">
    <property type="taxonomic scope" value="Bacteria"/>
</dbReference>
<gene>
    <name evidence="1" type="ORF">DGI_3323</name>
</gene>
<dbReference type="InterPro" id="IPR014985">
    <property type="entry name" value="WbqC"/>
</dbReference>
<evidence type="ECO:0000313" key="2">
    <source>
        <dbReference type="Proteomes" id="UP000016587"/>
    </source>
</evidence>
<dbReference type="AlphaFoldDB" id="T2GG96"/>
<dbReference type="PATRIC" id="fig|1121448.10.peg.3276"/>
<dbReference type="EMBL" id="CP006585">
    <property type="protein sequence ID" value="AGW15017.1"/>
    <property type="molecule type" value="Genomic_DNA"/>
</dbReference>
<accession>T2GG96</accession>
<dbReference type="Pfam" id="PF08889">
    <property type="entry name" value="WbqC"/>
    <property type="match status" value="1"/>
</dbReference>
<proteinExistence type="predicted"/>
<reference evidence="1 2" key="1">
    <citation type="journal article" date="2013" name="J. Bacteriol.">
        <title>Roles of HynAB and Ech, the only two hydrogenases found in the model sulfate reducer Desulfovibrio gigas.</title>
        <authorList>
            <person name="Morais-Silva F.O."/>
            <person name="Santos C.I."/>
            <person name="Rodrigues R."/>
            <person name="Pereira I.A."/>
            <person name="Rodrigues-Pousada C."/>
        </authorList>
    </citation>
    <scope>NUCLEOTIDE SEQUENCE [LARGE SCALE GENOMIC DNA]</scope>
    <source>
        <strain evidence="2">ATCC 19364 / DSM 1382 / NCIMB 9332 / VKM B-1759</strain>
    </source>
</reference>
<keyword evidence="2" id="KW-1185">Reference proteome</keyword>
<organism evidence="1 2">
    <name type="scientific">Megalodesulfovibrio gigas (strain ATCC 19364 / DSM 1382 / NCIMB 9332 / VKM B-1759)</name>
    <name type="common">Desulfovibrio gigas</name>
    <dbReference type="NCBI Taxonomy" id="1121448"/>
    <lineage>
        <taxon>Bacteria</taxon>
        <taxon>Pseudomonadati</taxon>
        <taxon>Thermodesulfobacteriota</taxon>
        <taxon>Desulfovibrionia</taxon>
        <taxon>Desulfovibrionales</taxon>
        <taxon>Desulfovibrionaceae</taxon>
        <taxon>Megalodesulfovibrio</taxon>
    </lineage>
</organism>
<evidence type="ECO:0000313" key="1">
    <source>
        <dbReference type="EMBL" id="AGW15017.1"/>
    </source>
</evidence>
<dbReference type="Proteomes" id="UP000016587">
    <property type="component" value="Chromosome"/>
</dbReference>